<feature type="region of interest" description="Disordered" evidence="1">
    <location>
        <begin position="725"/>
        <end position="763"/>
    </location>
</feature>
<dbReference type="InterPro" id="IPR023394">
    <property type="entry name" value="Sec7_C_sf"/>
</dbReference>
<accession>A0AAW0GU14</accession>
<evidence type="ECO:0000259" key="3">
    <source>
        <dbReference type="PROSITE" id="PS50190"/>
    </source>
</evidence>
<protein>
    <submittedName>
        <fullName evidence="4">Uncharacterized protein</fullName>
    </submittedName>
</protein>
<dbReference type="Proteomes" id="UP001385951">
    <property type="component" value="Unassembled WGS sequence"/>
</dbReference>
<sequence>MDVGLPKETQQIDRVMEAFAARYRQCHANLFTSDDHPYILAFSLIMLHTDAFNKSNKRKMSKADYVKNTRLPGVAPEVLDCFYDNIVFAPFIFIEDPLDVNGQRGLLPDGTPNRRMSTFNASSPGGVNGSGSSLLGKGGKIDPYYLITRNLLDDLRVNVQAFVPLRSPYVYQGTGGQWDDDELLRAFQTAGVVEINSTGYYPAPWFSLSVGGGPGPMTLGGTVPPPYPESPETFTLRVTKVGALWRKDEALEGGRKPMNRKWREWSVLLTGSQLLLCRDLTWVNLIQAKVERANGEASLSYASIPKPDELLSVKDTVAVYDKSYSKYRNVLRLIMPDGRQVLFQAPDEVQMNEWIARINYASAFKTAGVRMRSLGMSGKDIELTGKAAAASHLRDVQNRNRQPATPRVRTWGGRSSLEIELPSRNGREPSAEQDPILGRVTTRTESVDSDSFTSPMENPSKLFKATFDQVKEDLAAGRWQAVDEGSLRTFRPRAMSLESSLHSPPASSSSVMVDEIDQVQMSSRSRIIRSKISELETKLSVAQSQLDTDMRFVFNIAVLTPFQRATRERLQTAVQTVSKRIMQVRLDIEKLRCHRDVLARDLVAEERDWQRTKKMALRAATLTLQHHDIQPVPRMTLSVFLDDVEQSIPRTESPTPSPMALHRPESSAAESFHSALDYNSDYDDLRDTSMDTSRSPTTPSTPKHAGMNLSAEVDPQDRLLATPLTTESSLDSSSSNRSVNNEHGHSKYVTAPEIPEEEAEEWNKTRAAKRVSLVKLPSDIRMSVLFGKHEQNHREVIPEDCNINPSPPRSRHAF</sequence>
<dbReference type="Gene3D" id="1.10.1000.11">
    <property type="entry name" value="Arf Nucleotide-binding Site Opener,domain 2"/>
    <property type="match status" value="1"/>
</dbReference>
<dbReference type="Pfam" id="PF01369">
    <property type="entry name" value="Sec7"/>
    <property type="match status" value="1"/>
</dbReference>
<dbReference type="InterPro" id="IPR000904">
    <property type="entry name" value="Sec7_dom"/>
</dbReference>
<feature type="domain" description="PH" evidence="2">
    <location>
        <begin position="237"/>
        <end position="363"/>
    </location>
</feature>
<reference evidence="4 5" key="1">
    <citation type="submission" date="2022-09" db="EMBL/GenBank/DDBJ databases">
        <authorList>
            <person name="Palmer J.M."/>
        </authorList>
    </citation>
    <scope>NUCLEOTIDE SEQUENCE [LARGE SCALE GENOMIC DNA]</scope>
    <source>
        <strain evidence="4 5">DSM 7382</strain>
    </source>
</reference>
<keyword evidence="5" id="KW-1185">Reference proteome</keyword>
<dbReference type="GO" id="GO:0005085">
    <property type="term" value="F:guanyl-nucleotide exchange factor activity"/>
    <property type="evidence" value="ECO:0007669"/>
    <property type="project" value="InterPro"/>
</dbReference>
<feature type="domain" description="SEC7" evidence="3">
    <location>
        <begin position="5"/>
        <end position="89"/>
    </location>
</feature>
<dbReference type="EMBL" id="JASBNA010000002">
    <property type="protein sequence ID" value="KAK7694549.1"/>
    <property type="molecule type" value="Genomic_DNA"/>
</dbReference>
<gene>
    <name evidence="4" type="ORF">QCA50_001735</name>
</gene>
<proteinExistence type="predicted"/>
<evidence type="ECO:0000313" key="4">
    <source>
        <dbReference type="EMBL" id="KAK7694549.1"/>
    </source>
</evidence>
<dbReference type="InterPro" id="IPR035999">
    <property type="entry name" value="Sec7_dom_sf"/>
</dbReference>
<dbReference type="PANTHER" id="PTHR10663:SF405">
    <property type="entry name" value="ARF GUANINE NUCLEOTIDE EXCHANGE FACTOR SYT1"/>
    <property type="match status" value="1"/>
</dbReference>
<dbReference type="GO" id="GO:0032012">
    <property type="term" value="P:regulation of ARF protein signal transduction"/>
    <property type="evidence" value="ECO:0007669"/>
    <property type="project" value="InterPro"/>
</dbReference>
<evidence type="ECO:0000259" key="2">
    <source>
        <dbReference type="PROSITE" id="PS50003"/>
    </source>
</evidence>
<evidence type="ECO:0000256" key="1">
    <source>
        <dbReference type="SAM" id="MobiDB-lite"/>
    </source>
</evidence>
<feature type="region of interest" description="Disordered" evidence="1">
    <location>
        <begin position="396"/>
        <end position="415"/>
    </location>
</feature>
<feature type="compositionally biased region" description="Low complexity" evidence="1">
    <location>
        <begin position="690"/>
        <end position="702"/>
    </location>
</feature>
<dbReference type="PROSITE" id="PS50003">
    <property type="entry name" value="PH_DOMAIN"/>
    <property type="match status" value="1"/>
</dbReference>
<dbReference type="SUPFAM" id="SSF48425">
    <property type="entry name" value="Sec7 domain"/>
    <property type="match status" value="1"/>
</dbReference>
<evidence type="ECO:0000313" key="5">
    <source>
        <dbReference type="Proteomes" id="UP001385951"/>
    </source>
</evidence>
<name>A0AAW0GU14_9APHY</name>
<dbReference type="InterPro" id="IPR001849">
    <property type="entry name" value="PH_domain"/>
</dbReference>
<organism evidence="4 5">
    <name type="scientific">Cerrena zonata</name>
    <dbReference type="NCBI Taxonomy" id="2478898"/>
    <lineage>
        <taxon>Eukaryota</taxon>
        <taxon>Fungi</taxon>
        <taxon>Dikarya</taxon>
        <taxon>Basidiomycota</taxon>
        <taxon>Agaricomycotina</taxon>
        <taxon>Agaricomycetes</taxon>
        <taxon>Polyporales</taxon>
        <taxon>Cerrenaceae</taxon>
        <taxon>Cerrena</taxon>
    </lineage>
</organism>
<feature type="region of interest" description="Disordered" evidence="1">
    <location>
        <begin position="648"/>
        <end position="709"/>
    </location>
</feature>
<feature type="compositionally biased region" description="Low complexity" evidence="1">
    <location>
        <begin position="728"/>
        <end position="739"/>
    </location>
</feature>
<dbReference type="Pfam" id="PF15410">
    <property type="entry name" value="PH_9"/>
    <property type="match status" value="1"/>
</dbReference>
<dbReference type="SMART" id="SM00222">
    <property type="entry name" value="Sec7"/>
    <property type="match status" value="1"/>
</dbReference>
<dbReference type="AlphaFoldDB" id="A0AAW0GU14"/>
<dbReference type="PROSITE" id="PS50190">
    <property type="entry name" value="SEC7"/>
    <property type="match status" value="1"/>
</dbReference>
<dbReference type="InterPro" id="IPR041681">
    <property type="entry name" value="PH_9"/>
</dbReference>
<dbReference type="PANTHER" id="PTHR10663">
    <property type="entry name" value="GUANYL-NUCLEOTIDE EXCHANGE FACTOR"/>
    <property type="match status" value="1"/>
</dbReference>
<comment type="caution">
    <text evidence="4">The sequence shown here is derived from an EMBL/GenBank/DDBJ whole genome shotgun (WGS) entry which is preliminary data.</text>
</comment>
<dbReference type="SUPFAM" id="SSF50729">
    <property type="entry name" value="PH domain-like"/>
    <property type="match status" value="1"/>
</dbReference>
<dbReference type="Gene3D" id="2.30.29.30">
    <property type="entry name" value="Pleckstrin-homology domain (PH domain)/Phosphotyrosine-binding domain (PTB)"/>
    <property type="match status" value="1"/>
</dbReference>
<dbReference type="SMART" id="SM00233">
    <property type="entry name" value="PH"/>
    <property type="match status" value="1"/>
</dbReference>
<dbReference type="InterPro" id="IPR011993">
    <property type="entry name" value="PH-like_dom_sf"/>
</dbReference>